<protein>
    <submittedName>
        <fullName evidence="2">Uncharacterized protein</fullName>
    </submittedName>
</protein>
<feature type="compositionally biased region" description="Basic and acidic residues" evidence="1">
    <location>
        <begin position="52"/>
        <end position="69"/>
    </location>
</feature>
<keyword evidence="3" id="KW-1185">Reference proteome</keyword>
<proteinExistence type="predicted"/>
<dbReference type="Proteomes" id="UP001152803">
    <property type="component" value="Unassembled WGS sequence"/>
</dbReference>
<name>A0A9Q1E4H6_CONCO</name>
<reference evidence="2" key="1">
    <citation type="journal article" date="2023" name="Science">
        <title>Genome structures resolve the early diversification of teleost fishes.</title>
        <authorList>
            <person name="Parey E."/>
            <person name="Louis A."/>
            <person name="Montfort J."/>
            <person name="Bouchez O."/>
            <person name="Roques C."/>
            <person name="Iampietro C."/>
            <person name="Lluch J."/>
            <person name="Castinel A."/>
            <person name="Donnadieu C."/>
            <person name="Desvignes T."/>
            <person name="Floi Bucao C."/>
            <person name="Jouanno E."/>
            <person name="Wen M."/>
            <person name="Mejri S."/>
            <person name="Dirks R."/>
            <person name="Jansen H."/>
            <person name="Henkel C."/>
            <person name="Chen W.J."/>
            <person name="Zahm M."/>
            <person name="Cabau C."/>
            <person name="Klopp C."/>
            <person name="Thompson A.W."/>
            <person name="Robinson-Rechavi M."/>
            <person name="Braasch I."/>
            <person name="Lecointre G."/>
            <person name="Bobe J."/>
            <person name="Postlethwait J.H."/>
            <person name="Berthelot C."/>
            <person name="Roest Crollius H."/>
            <person name="Guiguen Y."/>
        </authorList>
    </citation>
    <scope>NUCLEOTIDE SEQUENCE</scope>
    <source>
        <strain evidence="2">Concon-B</strain>
    </source>
</reference>
<evidence type="ECO:0000256" key="1">
    <source>
        <dbReference type="SAM" id="MobiDB-lite"/>
    </source>
</evidence>
<evidence type="ECO:0000313" key="3">
    <source>
        <dbReference type="Proteomes" id="UP001152803"/>
    </source>
</evidence>
<evidence type="ECO:0000313" key="2">
    <source>
        <dbReference type="EMBL" id="KAJ8289209.1"/>
    </source>
</evidence>
<gene>
    <name evidence="2" type="ORF">COCON_G00018680</name>
</gene>
<feature type="region of interest" description="Disordered" evidence="1">
    <location>
        <begin position="36"/>
        <end position="69"/>
    </location>
</feature>
<sequence>MPRRKNDKPKEENQLRRSIRLITKPAAPVTKKVAVKKLAKAKKPKPAPVENSDGKADQAQKAEAPADTK</sequence>
<accession>A0A9Q1E4H6</accession>
<comment type="caution">
    <text evidence="2">The sequence shown here is derived from an EMBL/GenBank/DDBJ whole genome shotgun (WGS) entry which is preliminary data.</text>
</comment>
<dbReference type="AlphaFoldDB" id="A0A9Q1E4H6"/>
<feature type="compositionally biased region" description="Basic residues" evidence="1">
    <location>
        <begin position="36"/>
        <end position="45"/>
    </location>
</feature>
<dbReference type="EMBL" id="JAFJMO010000001">
    <property type="protein sequence ID" value="KAJ8289209.1"/>
    <property type="molecule type" value="Genomic_DNA"/>
</dbReference>
<organism evidence="2 3">
    <name type="scientific">Conger conger</name>
    <name type="common">Conger eel</name>
    <name type="synonym">Muraena conger</name>
    <dbReference type="NCBI Taxonomy" id="82655"/>
    <lineage>
        <taxon>Eukaryota</taxon>
        <taxon>Metazoa</taxon>
        <taxon>Chordata</taxon>
        <taxon>Craniata</taxon>
        <taxon>Vertebrata</taxon>
        <taxon>Euteleostomi</taxon>
        <taxon>Actinopterygii</taxon>
        <taxon>Neopterygii</taxon>
        <taxon>Teleostei</taxon>
        <taxon>Anguilliformes</taxon>
        <taxon>Congridae</taxon>
        <taxon>Conger</taxon>
    </lineage>
</organism>